<dbReference type="Proteomes" id="UP001218188">
    <property type="component" value="Unassembled WGS sequence"/>
</dbReference>
<name>A0AAD6SYS4_9AGAR</name>
<feature type="compositionally biased region" description="Basic and acidic residues" evidence="1">
    <location>
        <begin position="340"/>
        <end position="380"/>
    </location>
</feature>
<keyword evidence="3" id="KW-1185">Reference proteome</keyword>
<evidence type="ECO:0000313" key="3">
    <source>
        <dbReference type="Proteomes" id="UP001218188"/>
    </source>
</evidence>
<feature type="region of interest" description="Disordered" evidence="1">
    <location>
        <begin position="175"/>
        <end position="197"/>
    </location>
</feature>
<comment type="caution">
    <text evidence="2">The sequence shown here is derived from an EMBL/GenBank/DDBJ whole genome shotgun (WGS) entry which is preliminary data.</text>
</comment>
<dbReference type="AlphaFoldDB" id="A0AAD6SYS4"/>
<evidence type="ECO:0008006" key="4">
    <source>
        <dbReference type="Google" id="ProtNLM"/>
    </source>
</evidence>
<reference evidence="2" key="1">
    <citation type="submission" date="2023-03" db="EMBL/GenBank/DDBJ databases">
        <title>Massive genome expansion in bonnet fungi (Mycena s.s.) driven by repeated elements and novel gene families across ecological guilds.</title>
        <authorList>
            <consortium name="Lawrence Berkeley National Laboratory"/>
            <person name="Harder C.B."/>
            <person name="Miyauchi S."/>
            <person name="Viragh M."/>
            <person name="Kuo A."/>
            <person name="Thoen E."/>
            <person name="Andreopoulos B."/>
            <person name="Lu D."/>
            <person name="Skrede I."/>
            <person name="Drula E."/>
            <person name="Henrissat B."/>
            <person name="Morin E."/>
            <person name="Kohler A."/>
            <person name="Barry K."/>
            <person name="LaButti K."/>
            <person name="Morin E."/>
            <person name="Salamov A."/>
            <person name="Lipzen A."/>
            <person name="Mereny Z."/>
            <person name="Hegedus B."/>
            <person name="Baldrian P."/>
            <person name="Stursova M."/>
            <person name="Weitz H."/>
            <person name="Taylor A."/>
            <person name="Grigoriev I.V."/>
            <person name="Nagy L.G."/>
            <person name="Martin F."/>
            <person name="Kauserud H."/>
        </authorList>
    </citation>
    <scope>NUCLEOTIDE SEQUENCE</scope>
    <source>
        <strain evidence="2">CBHHK200</strain>
    </source>
</reference>
<feature type="region of interest" description="Disordered" evidence="1">
    <location>
        <begin position="264"/>
        <end position="410"/>
    </location>
</feature>
<proteinExistence type="predicted"/>
<gene>
    <name evidence="2" type="ORF">C8F04DRAFT_1036487</name>
</gene>
<evidence type="ECO:0000313" key="2">
    <source>
        <dbReference type="EMBL" id="KAJ7036541.1"/>
    </source>
</evidence>
<dbReference type="EMBL" id="JARJCM010000042">
    <property type="protein sequence ID" value="KAJ7036541.1"/>
    <property type="molecule type" value="Genomic_DNA"/>
</dbReference>
<organism evidence="2 3">
    <name type="scientific">Mycena alexandri</name>
    <dbReference type="NCBI Taxonomy" id="1745969"/>
    <lineage>
        <taxon>Eukaryota</taxon>
        <taxon>Fungi</taxon>
        <taxon>Dikarya</taxon>
        <taxon>Basidiomycota</taxon>
        <taxon>Agaricomycotina</taxon>
        <taxon>Agaricomycetes</taxon>
        <taxon>Agaricomycetidae</taxon>
        <taxon>Agaricales</taxon>
        <taxon>Marasmiineae</taxon>
        <taxon>Mycenaceae</taxon>
        <taxon>Mycena</taxon>
    </lineage>
</organism>
<dbReference type="Gene3D" id="1.20.58.2130">
    <property type="match status" value="1"/>
</dbReference>
<accession>A0AAD6SYS4</accession>
<feature type="compositionally biased region" description="Low complexity" evidence="1">
    <location>
        <begin position="381"/>
        <end position="390"/>
    </location>
</feature>
<sequence length="410" mass="46739">MALKSLKYTISDTPRVVWTATQEKSISHEYPLNVKQESCEDFIARTYFQFLWLPESIMPLGLLVPSLLRVHAPDGGVEAPHPLHVLLERVLLTTRAVTNKYQVELPYILANGGGEGEEEESLMWFAVTHEKSETDEEEPWLNQSWRSKWMERMERREVQVQILLYMLKLSLPGTPPPPAVSSPSKKRRKIGEPPAPSLEDRLEAFMDKLSMWQLVSTLDTGLLHRNEERDWMQVFCEDVVEPRFGTTVPAQLALFRSKIFPHSPFSDSSDSEDGDATPPELPTKRARSVADPGAFATALRKSLEQPARSRSRSLSVSLAEEREREQKQREGSMGAKRKVLNREVSMKRIFKPRERDTSELERKEKEKAEAEEKQRAEEAKLAALKQQQQQSQGVTLVAATPVKSKSVRRA</sequence>
<evidence type="ECO:0000256" key="1">
    <source>
        <dbReference type="SAM" id="MobiDB-lite"/>
    </source>
</evidence>
<feature type="compositionally biased region" description="Basic and acidic residues" evidence="1">
    <location>
        <begin position="319"/>
        <end position="330"/>
    </location>
</feature>
<protein>
    <recommendedName>
        <fullName evidence="4">DNA replication regulator Sld3 C-terminal domain-containing protein</fullName>
    </recommendedName>
</protein>